<keyword evidence="2" id="KW-0732">Signal</keyword>
<dbReference type="AlphaFoldDB" id="A0A1Z5JHC0"/>
<evidence type="ECO:0000256" key="1">
    <source>
        <dbReference type="ARBA" id="ARBA00007932"/>
    </source>
</evidence>
<comment type="similarity">
    <text evidence="1">Belongs to the folate receptor family.</text>
</comment>
<evidence type="ECO:0000313" key="5">
    <source>
        <dbReference type="EMBL" id="GAX13390.1"/>
    </source>
</evidence>
<evidence type="ECO:0000256" key="2">
    <source>
        <dbReference type="ARBA" id="ARBA00022729"/>
    </source>
</evidence>
<dbReference type="InParanoid" id="A0A1Z5JHC0"/>
<evidence type="ECO:0000259" key="4">
    <source>
        <dbReference type="Pfam" id="PF03024"/>
    </source>
</evidence>
<dbReference type="PANTHER" id="PTHR10517">
    <property type="entry name" value="FOLATE RECEPTOR"/>
    <property type="match status" value="1"/>
</dbReference>
<organism evidence="5 6">
    <name type="scientific">Fistulifera solaris</name>
    <name type="common">Oleaginous diatom</name>
    <dbReference type="NCBI Taxonomy" id="1519565"/>
    <lineage>
        <taxon>Eukaryota</taxon>
        <taxon>Sar</taxon>
        <taxon>Stramenopiles</taxon>
        <taxon>Ochrophyta</taxon>
        <taxon>Bacillariophyta</taxon>
        <taxon>Bacillariophyceae</taxon>
        <taxon>Bacillariophycidae</taxon>
        <taxon>Naviculales</taxon>
        <taxon>Naviculaceae</taxon>
        <taxon>Fistulifera</taxon>
    </lineage>
</organism>
<protein>
    <recommendedName>
        <fullName evidence="4">Folate receptor-like domain-containing protein</fullName>
    </recommendedName>
</protein>
<dbReference type="Pfam" id="PF03024">
    <property type="entry name" value="Folate_rec"/>
    <property type="match status" value="1"/>
</dbReference>
<evidence type="ECO:0000313" key="6">
    <source>
        <dbReference type="Proteomes" id="UP000198406"/>
    </source>
</evidence>
<dbReference type="EMBL" id="BDSP01000064">
    <property type="protein sequence ID" value="GAX13390.1"/>
    <property type="molecule type" value="Genomic_DNA"/>
</dbReference>
<dbReference type="OrthoDB" id="5982417at2759"/>
<sequence length="266" mass="30145">MKITNYAIVFATLPTLTGGARHSSCKPFTEIYADGTELCEKMFSDAFVVVPDDQPAYHMWFFDTDNNPNDQVTRDIFGTEPLEECNVQYFHKDVPSPEGDDMGECHPWKQRSCCHGSTVASAEELKTLYGGGPDKCGIMSDACERFFIFEYCFYECEPSVGLFRKFNDNQTDHPDFNTWQLYQMPMKKSYCDAWFDACKNDFYSQESFSPEEPKEVNKLGISMGVMGVLFFVLCVFSAFLVHRERSGKPMFGTSKSVPPAEGNVGI</sequence>
<feature type="domain" description="Folate receptor-like" evidence="4">
    <location>
        <begin position="85"/>
        <end position="208"/>
    </location>
</feature>
<name>A0A1Z5JHC0_FISSO</name>
<gene>
    <name evidence="5" type="ORF">FisN_9Lh020</name>
</gene>
<dbReference type="Proteomes" id="UP000198406">
    <property type="component" value="Unassembled WGS sequence"/>
</dbReference>
<evidence type="ECO:0000256" key="3">
    <source>
        <dbReference type="ARBA" id="ARBA00023157"/>
    </source>
</evidence>
<keyword evidence="3" id="KW-1015">Disulfide bond</keyword>
<dbReference type="InterPro" id="IPR018143">
    <property type="entry name" value="Folate_rcpt-like"/>
</dbReference>
<comment type="caution">
    <text evidence="5">The sequence shown here is derived from an EMBL/GenBank/DDBJ whole genome shotgun (WGS) entry which is preliminary data.</text>
</comment>
<dbReference type="InterPro" id="IPR004269">
    <property type="entry name" value="Folate_rcpt"/>
</dbReference>
<reference evidence="5 6" key="1">
    <citation type="journal article" date="2015" name="Plant Cell">
        <title>Oil accumulation by the oleaginous diatom Fistulifera solaris as revealed by the genome and transcriptome.</title>
        <authorList>
            <person name="Tanaka T."/>
            <person name="Maeda Y."/>
            <person name="Veluchamy A."/>
            <person name="Tanaka M."/>
            <person name="Abida H."/>
            <person name="Marechal E."/>
            <person name="Bowler C."/>
            <person name="Muto M."/>
            <person name="Sunaga Y."/>
            <person name="Tanaka M."/>
            <person name="Yoshino T."/>
            <person name="Taniguchi T."/>
            <person name="Fukuda Y."/>
            <person name="Nemoto M."/>
            <person name="Matsumoto M."/>
            <person name="Wong P.S."/>
            <person name="Aburatani S."/>
            <person name="Fujibuchi W."/>
        </authorList>
    </citation>
    <scope>NUCLEOTIDE SEQUENCE [LARGE SCALE GENOMIC DNA]</scope>
    <source>
        <strain evidence="5 6">JPCC DA0580</strain>
    </source>
</reference>
<proteinExistence type="inferred from homology"/>
<accession>A0A1Z5JHC0</accession>
<dbReference type="GO" id="GO:0009897">
    <property type="term" value="C:external side of plasma membrane"/>
    <property type="evidence" value="ECO:0007669"/>
    <property type="project" value="TreeGrafter"/>
</dbReference>
<dbReference type="GO" id="GO:0038023">
    <property type="term" value="F:signaling receptor activity"/>
    <property type="evidence" value="ECO:0007669"/>
    <property type="project" value="TreeGrafter"/>
</dbReference>
<dbReference type="PANTHER" id="PTHR10517:SF14">
    <property type="entry name" value="FOLATE RECEPTOR 1-RELATED"/>
    <property type="match status" value="1"/>
</dbReference>
<keyword evidence="6" id="KW-1185">Reference proteome</keyword>